<feature type="domain" description="Brinker DNA-binding" evidence="1">
    <location>
        <begin position="28"/>
        <end position="58"/>
    </location>
</feature>
<evidence type="ECO:0000313" key="3">
    <source>
        <dbReference type="WBParaSite" id="jg25935"/>
    </source>
</evidence>
<evidence type="ECO:0000259" key="1">
    <source>
        <dbReference type="Pfam" id="PF09607"/>
    </source>
</evidence>
<name>A0A915E3Y2_9BILA</name>
<dbReference type="Gene3D" id="1.10.10.60">
    <property type="entry name" value="Homeodomain-like"/>
    <property type="match status" value="1"/>
</dbReference>
<dbReference type="WBParaSite" id="jg25935">
    <property type="protein sequence ID" value="jg25935"/>
    <property type="gene ID" value="jg25935"/>
</dbReference>
<keyword evidence="2" id="KW-1185">Reference proteome</keyword>
<dbReference type="Pfam" id="PF09607">
    <property type="entry name" value="BrkDBD"/>
    <property type="match status" value="1"/>
</dbReference>
<proteinExistence type="predicted"/>
<protein>
    <submittedName>
        <fullName evidence="3">Brinker DNA-binding domain-containing protein</fullName>
    </submittedName>
</protein>
<dbReference type="Proteomes" id="UP000887574">
    <property type="component" value="Unplaced"/>
</dbReference>
<accession>A0A915E3Y2</accession>
<dbReference type="AlphaFoldDB" id="A0A915E3Y2"/>
<reference evidence="3" key="1">
    <citation type="submission" date="2022-11" db="UniProtKB">
        <authorList>
            <consortium name="WormBaseParasite"/>
        </authorList>
    </citation>
    <scope>IDENTIFICATION</scope>
</reference>
<organism evidence="2 3">
    <name type="scientific">Ditylenchus dipsaci</name>
    <dbReference type="NCBI Taxonomy" id="166011"/>
    <lineage>
        <taxon>Eukaryota</taxon>
        <taxon>Metazoa</taxon>
        <taxon>Ecdysozoa</taxon>
        <taxon>Nematoda</taxon>
        <taxon>Chromadorea</taxon>
        <taxon>Rhabditida</taxon>
        <taxon>Tylenchina</taxon>
        <taxon>Tylenchomorpha</taxon>
        <taxon>Sphaerularioidea</taxon>
        <taxon>Anguinidae</taxon>
        <taxon>Anguininae</taxon>
        <taxon>Ditylenchus</taxon>
    </lineage>
</organism>
<evidence type="ECO:0000313" key="2">
    <source>
        <dbReference type="Proteomes" id="UP000887574"/>
    </source>
</evidence>
<dbReference type="InterPro" id="IPR018586">
    <property type="entry name" value="Brinker_DNA-bd"/>
</dbReference>
<sequence>MRNFVCLGNAKLTQLARNWKQSLIQKYSKRSAAKKFDVTQRLIQEWVKQEMELRNQNALDGSEDGIIHCLKEDGPVPSGREKLCLARKEEEMAVFFQELDLSEEEEKDMNNSDVFIEC</sequence>